<comment type="similarity">
    <text evidence="1">Belongs to the CFAP298 family.</text>
</comment>
<dbReference type="PANTHER" id="PTHR13238:SF0">
    <property type="entry name" value="CILIA- AND FLAGELLA-ASSOCIATED PROTEIN 298"/>
    <property type="match status" value="1"/>
</dbReference>
<proteinExistence type="inferred from homology"/>
<evidence type="ECO:0000256" key="1">
    <source>
        <dbReference type="ARBA" id="ARBA00009619"/>
    </source>
</evidence>
<accession>A0AAD5X7K1</accession>
<reference evidence="2" key="1">
    <citation type="submission" date="2020-05" db="EMBL/GenBank/DDBJ databases">
        <title>Phylogenomic resolution of chytrid fungi.</title>
        <authorList>
            <person name="Stajich J.E."/>
            <person name="Amses K."/>
            <person name="Simmons R."/>
            <person name="Seto K."/>
            <person name="Myers J."/>
            <person name="Bonds A."/>
            <person name="Quandt C.A."/>
            <person name="Barry K."/>
            <person name="Liu P."/>
            <person name="Grigoriev I."/>
            <person name="Longcore J.E."/>
            <person name="James T.Y."/>
        </authorList>
    </citation>
    <scope>NUCLEOTIDE SEQUENCE</scope>
    <source>
        <strain evidence="2">JEL0318</strain>
    </source>
</reference>
<dbReference type="GO" id="GO:0003352">
    <property type="term" value="P:regulation of cilium movement"/>
    <property type="evidence" value="ECO:0007669"/>
    <property type="project" value="InterPro"/>
</dbReference>
<dbReference type="InterPro" id="IPR021298">
    <property type="entry name" value="CFAP298"/>
</dbReference>
<organism evidence="2 3">
    <name type="scientific">Rhizophlyctis rosea</name>
    <dbReference type="NCBI Taxonomy" id="64517"/>
    <lineage>
        <taxon>Eukaryota</taxon>
        <taxon>Fungi</taxon>
        <taxon>Fungi incertae sedis</taxon>
        <taxon>Chytridiomycota</taxon>
        <taxon>Chytridiomycota incertae sedis</taxon>
        <taxon>Chytridiomycetes</taxon>
        <taxon>Rhizophlyctidales</taxon>
        <taxon>Rhizophlyctidaceae</taxon>
        <taxon>Rhizophlyctis</taxon>
    </lineage>
</organism>
<sequence length="295" mass="33317">MVVIHVKKAEESLFLYQVPASTPLSKVVPDVAKLHNFRLRVKRLISACEDLIEYGPLKPENEQGYTEEQLEALSVKDKEPVEKKLIEKNGASILLNPDPTGRRIGEAPNEEMADVIRRTLANAKACISDDQVKSNQCLTTEALDEAFNEIRGAVTIVYPMGLPEWDTVREILDDNEDLSGTAASKEVVEPDNASLWWAGKELVREKLLSDFIGKNDKTKIIAKIQKKGQGPPQREPPLDENAQKQMMAYWYRKQEEHKKLAENDEDDYLNSKWANPTALKSAFSGVRSDVSWRPM</sequence>
<keyword evidence="3" id="KW-1185">Reference proteome</keyword>
<dbReference type="AlphaFoldDB" id="A0AAD5X7K1"/>
<dbReference type="EMBL" id="JADGJD010000172">
    <property type="protein sequence ID" value="KAJ3053897.1"/>
    <property type="molecule type" value="Genomic_DNA"/>
</dbReference>
<gene>
    <name evidence="2" type="ORF">HK097_003135</name>
</gene>
<dbReference type="Pfam" id="PF11069">
    <property type="entry name" value="CFAP298"/>
    <property type="match status" value="1"/>
</dbReference>
<dbReference type="PANTHER" id="PTHR13238">
    <property type="entry name" value="PROTEIN C21ORF59"/>
    <property type="match status" value="1"/>
</dbReference>
<evidence type="ECO:0000313" key="3">
    <source>
        <dbReference type="Proteomes" id="UP001212841"/>
    </source>
</evidence>
<comment type="caution">
    <text evidence="2">The sequence shown here is derived from an EMBL/GenBank/DDBJ whole genome shotgun (WGS) entry which is preliminary data.</text>
</comment>
<name>A0AAD5X7K1_9FUNG</name>
<evidence type="ECO:0000313" key="2">
    <source>
        <dbReference type="EMBL" id="KAJ3053897.1"/>
    </source>
</evidence>
<protein>
    <submittedName>
        <fullName evidence="2">Uncharacterized protein</fullName>
    </submittedName>
</protein>
<dbReference type="Proteomes" id="UP001212841">
    <property type="component" value="Unassembled WGS sequence"/>
</dbReference>